<evidence type="ECO:0000256" key="1">
    <source>
        <dbReference type="ARBA" id="ARBA00000085"/>
    </source>
</evidence>
<dbReference type="EC" id="2.7.13.3" evidence="3"/>
<dbReference type="GO" id="GO:0005886">
    <property type="term" value="C:plasma membrane"/>
    <property type="evidence" value="ECO:0007669"/>
    <property type="project" value="TreeGrafter"/>
</dbReference>
<keyword evidence="17" id="KW-1185">Reference proteome</keyword>
<keyword evidence="12 13" id="KW-0472">Membrane</keyword>
<keyword evidence="8 16" id="KW-0418">Kinase</keyword>
<comment type="subcellular location">
    <subcellularLocation>
        <location evidence="2">Membrane</location>
    </subcellularLocation>
</comment>
<sequence length="455" mass="51505">MMRSWRDLGSSLRLRLMLGAAVMAVLFMLALLPALRGAFVIALDQSIQQRLAADASALIAAARVENGQLEMPDKLPNEEFDNLEASQLGYIYDSEGRLVWQSLSSRDERLEYSPRYDGQGHDFLRVADARGREFFVYDVEVDLLRGQRAAYSVVTMQPVSDYQSMYDGFLNQLYVWLGGALLVLLGLLWFGLTWGFRSLRGLSAELDQVESGSRENLSDEHPRELLRLTKSLNRLLDGERRQRERYRHSLDDLAHSLKTPLSVLQGVSENIAARPGDREQARVLQSQIERMSQQISYQLQRASLRKSGLVRHRVQLAPLLDTLCDALDKVYREKRVRVERDFDKALMIPMEQGALLELLGNLLENAFRLCLGEIRVSARVGDGYCELKVEDDGPGVPVDQRERILKRGERLDAQHPGQGIGTAVVKDIIESYDGELFLEASQLGGAEFRIRFPLI</sequence>
<dbReference type="EMBL" id="CP043311">
    <property type="protein sequence ID" value="QEY64167.1"/>
    <property type="molecule type" value="Genomic_DNA"/>
</dbReference>
<dbReference type="KEGG" id="plal:FXN65_19665"/>
<dbReference type="InterPro" id="IPR005467">
    <property type="entry name" value="His_kinase_dom"/>
</dbReference>
<dbReference type="InterPro" id="IPR058619">
    <property type="entry name" value="PhoQ/CarS-like_HATPase"/>
</dbReference>
<dbReference type="PANTHER" id="PTHR45436:SF4">
    <property type="entry name" value="SENSOR PROTEIN PHOQ"/>
    <property type="match status" value="1"/>
</dbReference>
<keyword evidence="9" id="KW-0067">ATP-binding</keyword>
<evidence type="ECO:0000256" key="10">
    <source>
        <dbReference type="ARBA" id="ARBA00022989"/>
    </source>
</evidence>
<dbReference type="InterPro" id="IPR003594">
    <property type="entry name" value="HATPase_dom"/>
</dbReference>
<dbReference type="RefSeq" id="WP_151135545.1">
    <property type="nucleotide sequence ID" value="NZ_CP043311.1"/>
</dbReference>
<keyword evidence="11" id="KW-0902">Two-component regulatory system</keyword>
<feature type="domain" description="HAMP" evidence="15">
    <location>
        <begin position="193"/>
        <end position="244"/>
    </location>
</feature>
<dbReference type="InterPro" id="IPR036097">
    <property type="entry name" value="HisK_dim/P_sf"/>
</dbReference>
<evidence type="ECO:0000256" key="9">
    <source>
        <dbReference type="ARBA" id="ARBA00022840"/>
    </source>
</evidence>
<keyword evidence="7" id="KW-0547">Nucleotide-binding</keyword>
<evidence type="ECO:0000313" key="17">
    <source>
        <dbReference type="Proteomes" id="UP000327179"/>
    </source>
</evidence>
<dbReference type="Proteomes" id="UP000327179">
    <property type="component" value="Chromosome"/>
</dbReference>
<keyword evidence="5" id="KW-0808">Transferase</keyword>
<keyword evidence="4" id="KW-0597">Phosphoprotein</keyword>
<organism evidence="16 17">
    <name type="scientific">Metapseudomonas lalkuanensis</name>
    <dbReference type="NCBI Taxonomy" id="2604832"/>
    <lineage>
        <taxon>Bacteria</taxon>
        <taxon>Pseudomonadati</taxon>
        <taxon>Pseudomonadota</taxon>
        <taxon>Gammaproteobacteria</taxon>
        <taxon>Pseudomonadales</taxon>
        <taxon>Pseudomonadaceae</taxon>
        <taxon>Metapseudomonas</taxon>
    </lineage>
</organism>
<evidence type="ECO:0000256" key="3">
    <source>
        <dbReference type="ARBA" id="ARBA00012438"/>
    </source>
</evidence>
<gene>
    <name evidence="16" type="ORF">FXN65_19665</name>
</gene>
<reference evidence="16 17" key="1">
    <citation type="submission" date="2019-08" db="EMBL/GenBank/DDBJ databases">
        <title>Whole-genome Sequencing of e-waste polymer degrading bacterium Pseudomonas sp. strain PE08.</title>
        <authorList>
            <person name="Kirdat K."/>
            <person name="Debbarma P."/>
            <person name="Narawade N."/>
            <person name="Suyal D."/>
            <person name="Thorat V."/>
            <person name="Shouche Y."/>
            <person name="Goel R."/>
            <person name="Yadav A."/>
        </authorList>
    </citation>
    <scope>NUCLEOTIDE SEQUENCE [LARGE SCALE GENOMIC DNA]</scope>
    <source>
        <strain evidence="16 17">PE08</strain>
    </source>
</reference>
<dbReference type="Pfam" id="PF02518">
    <property type="entry name" value="HATPase_c"/>
    <property type="match status" value="1"/>
</dbReference>
<dbReference type="CDD" id="cd16954">
    <property type="entry name" value="HATPase_PhoQ-like"/>
    <property type="match status" value="1"/>
</dbReference>
<dbReference type="InterPro" id="IPR036890">
    <property type="entry name" value="HATPase_C_sf"/>
</dbReference>
<evidence type="ECO:0000259" key="15">
    <source>
        <dbReference type="PROSITE" id="PS50885"/>
    </source>
</evidence>
<dbReference type="PROSITE" id="PS50885">
    <property type="entry name" value="HAMP"/>
    <property type="match status" value="1"/>
</dbReference>
<evidence type="ECO:0000256" key="8">
    <source>
        <dbReference type="ARBA" id="ARBA00022777"/>
    </source>
</evidence>
<comment type="catalytic activity">
    <reaction evidence="1">
        <text>ATP + protein L-histidine = ADP + protein N-phospho-L-histidine.</text>
        <dbReference type="EC" id="2.7.13.3"/>
    </reaction>
</comment>
<keyword evidence="6 13" id="KW-0812">Transmembrane</keyword>
<dbReference type="PANTHER" id="PTHR45436">
    <property type="entry name" value="SENSOR HISTIDINE KINASE YKOH"/>
    <property type="match status" value="1"/>
</dbReference>
<dbReference type="Pfam" id="PF00512">
    <property type="entry name" value="HisKA"/>
    <property type="match status" value="1"/>
</dbReference>
<dbReference type="SMART" id="SM00387">
    <property type="entry name" value="HATPase_c"/>
    <property type="match status" value="1"/>
</dbReference>
<evidence type="ECO:0000256" key="13">
    <source>
        <dbReference type="SAM" id="Phobius"/>
    </source>
</evidence>
<evidence type="ECO:0000256" key="5">
    <source>
        <dbReference type="ARBA" id="ARBA00022679"/>
    </source>
</evidence>
<dbReference type="SMART" id="SM00388">
    <property type="entry name" value="HisKA"/>
    <property type="match status" value="1"/>
</dbReference>
<evidence type="ECO:0000259" key="14">
    <source>
        <dbReference type="PROSITE" id="PS50109"/>
    </source>
</evidence>
<keyword evidence="10 13" id="KW-1133">Transmembrane helix</keyword>
<evidence type="ECO:0000256" key="7">
    <source>
        <dbReference type="ARBA" id="ARBA00022741"/>
    </source>
</evidence>
<evidence type="ECO:0000256" key="6">
    <source>
        <dbReference type="ARBA" id="ARBA00022692"/>
    </source>
</evidence>
<dbReference type="GO" id="GO:0005524">
    <property type="term" value="F:ATP binding"/>
    <property type="evidence" value="ECO:0007669"/>
    <property type="project" value="UniProtKB-KW"/>
</dbReference>
<evidence type="ECO:0000313" key="16">
    <source>
        <dbReference type="EMBL" id="QEY64167.1"/>
    </source>
</evidence>
<evidence type="ECO:0000256" key="12">
    <source>
        <dbReference type="ARBA" id="ARBA00023136"/>
    </source>
</evidence>
<dbReference type="SUPFAM" id="SSF47384">
    <property type="entry name" value="Homodimeric domain of signal transducing histidine kinase"/>
    <property type="match status" value="1"/>
</dbReference>
<dbReference type="Gene3D" id="3.30.565.10">
    <property type="entry name" value="Histidine kinase-like ATPase, C-terminal domain"/>
    <property type="match status" value="1"/>
</dbReference>
<protein>
    <recommendedName>
        <fullName evidence="3">histidine kinase</fullName>
        <ecNumber evidence="3">2.7.13.3</ecNumber>
    </recommendedName>
</protein>
<dbReference type="InterPro" id="IPR003661">
    <property type="entry name" value="HisK_dim/P_dom"/>
</dbReference>
<dbReference type="InterPro" id="IPR003660">
    <property type="entry name" value="HAMP_dom"/>
</dbReference>
<dbReference type="Gene3D" id="1.10.287.130">
    <property type="match status" value="1"/>
</dbReference>
<dbReference type="PROSITE" id="PS50109">
    <property type="entry name" value="HIS_KIN"/>
    <property type="match status" value="1"/>
</dbReference>
<dbReference type="InterPro" id="IPR004358">
    <property type="entry name" value="Sig_transdc_His_kin-like_C"/>
</dbReference>
<dbReference type="AlphaFoldDB" id="A0A5J6QPD5"/>
<dbReference type="InterPro" id="IPR050428">
    <property type="entry name" value="TCS_sensor_his_kinase"/>
</dbReference>
<proteinExistence type="predicted"/>
<dbReference type="CDD" id="cd00082">
    <property type="entry name" value="HisKA"/>
    <property type="match status" value="1"/>
</dbReference>
<dbReference type="GO" id="GO:0000155">
    <property type="term" value="F:phosphorelay sensor kinase activity"/>
    <property type="evidence" value="ECO:0007669"/>
    <property type="project" value="InterPro"/>
</dbReference>
<name>A0A5J6QPD5_9GAMM</name>
<evidence type="ECO:0000256" key="4">
    <source>
        <dbReference type="ARBA" id="ARBA00022553"/>
    </source>
</evidence>
<dbReference type="PRINTS" id="PR00344">
    <property type="entry name" value="BCTRLSENSOR"/>
</dbReference>
<dbReference type="SUPFAM" id="SSF55874">
    <property type="entry name" value="ATPase domain of HSP90 chaperone/DNA topoisomerase II/histidine kinase"/>
    <property type="match status" value="1"/>
</dbReference>
<feature type="domain" description="Histidine kinase" evidence="14">
    <location>
        <begin position="252"/>
        <end position="455"/>
    </location>
</feature>
<evidence type="ECO:0000256" key="2">
    <source>
        <dbReference type="ARBA" id="ARBA00004370"/>
    </source>
</evidence>
<feature type="transmembrane region" description="Helical" evidence="13">
    <location>
        <begin position="173"/>
        <end position="192"/>
    </location>
</feature>
<accession>A0A5J6QPD5</accession>
<evidence type="ECO:0000256" key="11">
    <source>
        <dbReference type="ARBA" id="ARBA00023012"/>
    </source>
</evidence>